<dbReference type="PATRIC" id="fig|742823.3.peg.971"/>
<protein>
    <submittedName>
        <fullName evidence="1">Uncharacterized protein</fullName>
    </submittedName>
</protein>
<dbReference type="HOGENOM" id="CLU_3066971_0_0_4"/>
<organism evidence="1 2">
    <name type="scientific">Sutterella wadsworthensis 2_1_59BFAA</name>
    <dbReference type="NCBI Taxonomy" id="742823"/>
    <lineage>
        <taxon>Bacteria</taxon>
        <taxon>Pseudomonadati</taxon>
        <taxon>Pseudomonadota</taxon>
        <taxon>Betaproteobacteria</taxon>
        <taxon>Burkholderiales</taxon>
        <taxon>Sutterellaceae</taxon>
        <taxon>Sutterella</taxon>
    </lineage>
</organism>
<reference evidence="1 2" key="1">
    <citation type="submission" date="2012-05" db="EMBL/GenBank/DDBJ databases">
        <title>The Genome Sequence of Sutterella wadsworthensis 2_1_59BFAA.</title>
        <authorList>
            <consortium name="The Broad Institute Genome Sequencing Platform"/>
            <person name="Earl A."/>
            <person name="Ward D."/>
            <person name="Feldgarden M."/>
            <person name="Gevers D."/>
            <person name="Daigneault M."/>
            <person name="Strauss J."/>
            <person name="Allen-Vercoe E."/>
            <person name="Walker B."/>
            <person name="Young S.K."/>
            <person name="Zeng Q."/>
            <person name="Gargeya S."/>
            <person name="Fitzgerald M."/>
            <person name="Haas B."/>
            <person name="Abouelleil A."/>
            <person name="Alvarado L."/>
            <person name="Arachchi H.M."/>
            <person name="Berlin A.M."/>
            <person name="Chapman S.B."/>
            <person name="Goldberg J."/>
            <person name="Griggs A."/>
            <person name="Gujja S."/>
            <person name="Hansen M."/>
            <person name="Howarth C."/>
            <person name="Imamovic A."/>
            <person name="Larimer J."/>
            <person name="McCowen C."/>
            <person name="Montmayeur A."/>
            <person name="Murphy C."/>
            <person name="Neiman D."/>
            <person name="Pearson M."/>
            <person name="Priest M."/>
            <person name="Roberts A."/>
            <person name="Saif S."/>
            <person name="Shea T."/>
            <person name="Sisk P."/>
            <person name="Sykes S."/>
            <person name="Wortman J."/>
            <person name="Nusbaum C."/>
            <person name="Birren B."/>
        </authorList>
    </citation>
    <scope>NUCLEOTIDE SEQUENCE [LARGE SCALE GENOMIC DNA]</scope>
    <source>
        <strain evidence="1 2">2_1_59BFAA</strain>
    </source>
</reference>
<sequence length="53" mass="5885">MTEGAVLRDGVLQASKNSRLPCRREFFRFSLLKTPAAPMCHGVSRSNLHPGFP</sequence>
<proteinExistence type="predicted"/>
<dbReference type="STRING" id="742823.HMPREF9465_00987"/>
<name>K1JMF8_9BURK</name>
<dbReference type="AlphaFoldDB" id="K1JMF8"/>
<dbReference type="Proteomes" id="UP000005835">
    <property type="component" value="Unassembled WGS sequence"/>
</dbReference>
<comment type="caution">
    <text evidence="1">The sequence shown here is derived from an EMBL/GenBank/DDBJ whole genome shotgun (WGS) entry which is preliminary data.</text>
</comment>
<gene>
    <name evidence="1" type="ORF">HMPREF9465_00987</name>
</gene>
<evidence type="ECO:0000313" key="1">
    <source>
        <dbReference type="EMBL" id="EKB31376.1"/>
    </source>
</evidence>
<dbReference type="EMBL" id="ADMG01000027">
    <property type="protein sequence ID" value="EKB31376.1"/>
    <property type="molecule type" value="Genomic_DNA"/>
</dbReference>
<keyword evidence="2" id="KW-1185">Reference proteome</keyword>
<accession>K1JMF8</accession>
<evidence type="ECO:0000313" key="2">
    <source>
        <dbReference type="Proteomes" id="UP000005835"/>
    </source>
</evidence>